<name>A0A6M3JI20_9ZZZZ</name>
<gene>
    <name evidence="1" type="ORF">MM415A06377_0010</name>
</gene>
<evidence type="ECO:0000313" key="1">
    <source>
        <dbReference type="EMBL" id="QJA68497.1"/>
    </source>
</evidence>
<protein>
    <submittedName>
        <fullName evidence="1">Uncharacterized protein</fullName>
    </submittedName>
</protein>
<accession>A0A6M3JI20</accession>
<reference evidence="1" key="1">
    <citation type="submission" date="2020-03" db="EMBL/GenBank/DDBJ databases">
        <title>The deep terrestrial virosphere.</title>
        <authorList>
            <person name="Holmfeldt K."/>
            <person name="Nilsson E."/>
            <person name="Simone D."/>
            <person name="Lopez-Fernandez M."/>
            <person name="Wu X."/>
            <person name="de Brujin I."/>
            <person name="Lundin D."/>
            <person name="Andersson A."/>
            <person name="Bertilsson S."/>
            <person name="Dopson M."/>
        </authorList>
    </citation>
    <scope>NUCLEOTIDE SEQUENCE</scope>
    <source>
        <strain evidence="1">MM415A06377</strain>
    </source>
</reference>
<dbReference type="AlphaFoldDB" id="A0A6M3JI20"/>
<proteinExistence type="predicted"/>
<organism evidence="1">
    <name type="scientific">viral metagenome</name>
    <dbReference type="NCBI Taxonomy" id="1070528"/>
    <lineage>
        <taxon>unclassified sequences</taxon>
        <taxon>metagenomes</taxon>
        <taxon>organismal metagenomes</taxon>
    </lineage>
</organism>
<dbReference type="EMBL" id="MT141622">
    <property type="protein sequence ID" value="QJA68497.1"/>
    <property type="molecule type" value="Genomic_DNA"/>
</dbReference>
<sequence>MPELTPDQVRLWAEEGKSKTVLVKSEASWVSESNVRLLALEVLRLWEERGKMLEAMGQPLDTGGDIEAIVGPLYAIIDSLESTLNAAKDLVDKWRREAVSQCLMCCETSQQKADELSDVLSEQEHGG</sequence>